<comment type="subcellular location">
    <subcellularLocation>
        <location evidence="2">Nucleus</location>
    </subcellularLocation>
</comment>
<dbReference type="EMBL" id="OZ021744">
    <property type="protein sequence ID" value="CAK9312105.1"/>
    <property type="molecule type" value="Genomic_DNA"/>
</dbReference>
<keyword evidence="2" id="KW-0539">Nucleus</keyword>
<name>A0ABP0XVA5_9ROSI</name>
<proteinExistence type="inferred from homology"/>
<dbReference type="PANTHER" id="PTHR33077">
    <property type="entry name" value="PROTEIN TIFY 4A-RELATED-RELATED"/>
    <property type="match status" value="1"/>
</dbReference>
<dbReference type="PROSITE" id="PS51320">
    <property type="entry name" value="TIFY"/>
    <property type="match status" value="1"/>
</dbReference>
<evidence type="ECO:0000259" key="4">
    <source>
        <dbReference type="PROSITE" id="PS51320"/>
    </source>
</evidence>
<dbReference type="InterPro" id="IPR040390">
    <property type="entry name" value="TIFY/JAZ"/>
</dbReference>
<dbReference type="InterPro" id="IPR010399">
    <property type="entry name" value="Tify_dom"/>
</dbReference>
<dbReference type="Pfam" id="PF09425">
    <property type="entry name" value="Jas_motif"/>
    <property type="match status" value="1"/>
</dbReference>
<accession>A0ABP0XVA5</accession>
<reference evidence="5 6" key="1">
    <citation type="submission" date="2024-03" db="EMBL/GenBank/DDBJ databases">
        <authorList>
            <person name="Gkanogiannis A."/>
            <person name="Becerra Lopez-Lavalle L."/>
        </authorList>
    </citation>
    <scope>NUCLEOTIDE SEQUENCE [LARGE SCALE GENOMIC DNA]</scope>
</reference>
<dbReference type="SMART" id="SM00979">
    <property type="entry name" value="TIFY"/>
    <property type="match status" value="1"/>
</dbReference>
<protein>
    <recommendedName>
        <fullName evidence="2">Protein TIFY</fullName>
    </recommendedName>
    <alternativeName>
        <fullName evidence="2">Jasmonate ZIM domain-containing protein</fullName>
    </alternativeName>
</protein>
<comment type="domain">
    <text evidence="2">The jas domain is required for interaction with COI1.</text>
</comment>
<comment type="similarity">
    <text evidence="1 2">Belongs to the TIFY/JAZ family.</text>
</comment>
<feature type="domain" description="Tify" evidence="4">
    <location>
        <begin position="194"/>
        <end position="229"/>
    </location>
</feature>
<keyword evidence="2" id="KW-1184">Jasmonic acid signaling pathway</keyword>
<organism evidence="5 6">
    <name type="scientific">Citrullus colocynthis</name>
    <name type="common">colocynth</name>
    <dbReference type="NCBI Taxonomy" id="252529"/>
    <lineage>
        <taxon>Eukaryota</taxon>
        <taxon>Viridiplantae</taxon>
        <taxon>Streptophyta</taxon>
        <taxon>Embryophyta</taxon>
        <taxon>Tracheophyta</taxon>
        <taxon>Spermatophyta</taxon>
        <taxon>Magnoliopsida</taxon>
        <taxon>eudicotyledons</taxon>
        <taxon>Gunneridae</taxon>
        <taxon>Pentapetalae</taxon>
        <taxon>rosids</taxon>
        <taxon>fabids</taxon>
        <taxon>Cucurbitales</taxon>
        <taxon>Cucurbitaceae</taxon>
        <taxon>Benincaseae</taxon>
        <taxon>Citrullus</taxon>
    </lineage>
</organism>
<feature type="region of interest" description="Disordered" evidence="3">
    <location>
        <begin position="58"/>
        <end position="82"/>
    </location>
</feature>
<evidence type="ECO:0000313" key="5">
    <source>
        <dbReference type="EMBL" id="CAK9312105.1"/>
    </source>
</evidence>
<dbReference type="PANTHER" id="PTHR33077:SF90">
    <property type="entry name" value="PROTEIN TIFY 7"/>
    <property type="match status" value="1"/>
</dbReference>
<gene>
    <name evidence="5" type="ORF">CITCOLO1_LOCUS3782</name>
</gene>
<evidence type="ECO:0000256" key="3">
    <source>
        <dbReference type="SAM" id="MobiDB-lite"/>
    </source>
</evidence>
<keyword evidence="6" id="KW-1185">Reference proteome</keyword>
<sequence length="366" mass="38809">MEWDFLGLNSKNVAMAMPLKEEFQDASKNSALVSGSGMQWSFSNKVSAVPQLLSFKASQDEKQRKSTIDPPVASDTQNLTHRPHSSVIQNLASDKKAGNQYAMSVYPFQNAEAVSVHRSQDVKMFPISNQPSNAVPVAFNVPIFQTHLVSSSQPVVASNVNLQPIGGVPIATSISVPFTSSAVSTTELRNASKPPGSMAQLTIFYAGSVCVYNDISPEKAQAIMLLAGSSGLPQSQNNILSTGQVKASSFPGESFQGMPLLGLSIPHSKGHNAGVGSCSNIELPAAVKPIQTSASHPKHSEPPMDASSVAPISSIPPTFIPSAVPQARKASLARFLEKRKERINTCPYSVAKKTSDCSSSTLDLMA</sequence>
<dbReference type="InterPro" id="IPR018467">
    <property type="entry name" value="CCT_CS"/>
</dbReference>
<comment type="function">
    <text evidence="2">Repressor of jasmonate responses.</text>
</comment>
<feature type="compositionally biased region" description="Basic and acidic residues" evidence="3">
    <location>
        <begin position="58"/>
        <end position="67"/>
    </location>
</feature>
<evidence type="ECO:0000256" key="1">
    <source>
        <dbReference type="ARBA" id="ARBA00008614"/>
    </source>
</evidence>
<dbReference type="Proteomes" id="UP001642487">
    <property type="component" value="Chromosome 10"/>
</dbReference>
<evidence type="ECO:0000313" key="6">
    <source>
        <dbReference type="Proteomes" id="UP001642487"/>
    </source>
</evidence>
<dbReference type="Pfam" id="PF06200">
    <property type="entry name" value="tify"/>
    <property type="match status" value="1"/>
</dbReference>
<evidence type="ECO:0000256" key="2">
    <source>
        <dbReference type="RuleBase" id="RU369065"/>
    </source>
</evidence>